<reference evidence="2" key="1">
    <citation type="submission" date="2014-11" db="EMBL/GenBank/DDBJ databases">
        <authorList>
            <person name="Amaro Gonzalez C."/>
        </authorList>
    </citation>
    <scope>NUCLEOTIDE SEQUENCE</scope>
</reference>
<name>A0A0E9XX67_ANGAN</name>
<protein>
    <submittedName>
        <fullName evidence="2">Uncharacterized protein</fullName>
    </submittedName>
</protein>
<evidence type="ECO:0000313" key="2">
    <source>
        <dbReference type="EMBL" id="JAI06284.1"/>
    </source>
</evidence>
<sequence>MQLSLFLFRLLSPSSWKISHFMFIYYLFFLVFNTAAKLRTLRFSIVIIIITVTTTEAYLSRLCPKIFKEVTLNVLFQSLSFSLSLSLSQDRASVIIYININVFGCLQSFTAERPRSSQQTRFQAYVYRQ</sequence>
<keyword evidence="1" id="KW-0472">Membrane</keyword>
<dbReference type="EMBL" id="GBXM01002294">
    <property type="protein sequence ID" value="JAI06284.1"/>
    <property type="molecule type" value="Transcribed_RNA"/>
</dbReference>
<feature type="transmembrane region" description="Helical" evidence="1">
    <location>
        <begin position="18"/>
        <end position="35"/>
    </location>
</feature>
<dbReference type="AlphaFoldDB" id="A0A0E9XX67"/>
<reference evidence="2" key="2">
    <citation type="journal article" date="2015" name="Fish Shellfish Immunol.">
        <title>Early steps in the European eel (Anguilla anguilla)-Vibrio vulnificus interaction in the gills: Role of the RtxA13 toxin.</title>
        <authorList>
            <person name="Callol A."/>
            <person name="Pajuelo D."/>
            <person name="Ebbesson L."/>
            <person name="Teles M."/>
            <person name="MacKenzie S."/>
            <person name="Amaro C."/>
        </authorList>
    </citation>
    <scope>NUCLEOTIDE SEQUENCE</scope>
</reference>
<keyword evidence="1" id="KW-0812">Transmembrane</keyword>
<organism evidence="2">
    <name type="scientific">Anguilla anguilla</name>
    <name type="common">European freshwater eel</name>
    <name type="synonym">Muraena anguilla</name>
    <dbReference type="NCBI Taxonomy" id="7936"/>
    <lineage>
        <taxon>Eukaryota</taxon>
        <taxon>Metazoa</taxon>
        <taxon>Chordata</taxon>
        <taxon>Craniata</taxon>
        <taxon>Vertebrata</taxon>
        <taxon>Euteleostomi</taxon>
        <taxon>Actinopterygii</taxon>
        <taxon>Neopterygii</taxon>
        <taxon>Teleostei</taxon>
        <taxon>Anguilliformes</taxon>
        <taxon>Anguillidae</taxon>
        <taxon>Anguilla</taxon>
    </lineage>
</organism>
<evidence type="ECO:0000256" key="1">
    <source>
        <dbReference type="SAM" id="Phobius"/>
    </source>
</evidence>
<keyword evidence="1" id="KW-1133">Transmembrane helix</keyword>
<proteinExistence type="predicted"/>
<accession>A0A0E9XX67</accession>